<dbReference type="Proteomes" id="UP000789920">
    <property type="component" value="Unassembled WGS sequence"/>
</dbReference>
<evidence type="ECO:0000313" key="2">
    <source>
        <dbReference type="Proteomes" id="UP000789920"/>
    </source>
</evidence>
<proteinExistence type="predicted"/>
<name>A0ACA9SQ45_9GLOM</name>
<dbReference type="EMBL" id="CAJVQC010144280">
    <property type="protein sequence ID" value="CAG8844838.1"/>
    <property type="molecule type" value="Genomic_DNA"/>
</dbReference>
<feature type="non-terminal residue" evidence="1">
    <location>
        <position position="1"/>
    </location>
</feature>
<sequence>DYLNLQTNEEELGFLIEESKKQLEKVKEEIETIKNNIENEESSKDDFEIIDKDLTTRERYKDELKKLIHE</sequence>
<keyword evidence="2" id="KW-1185">Reference proteome</keyword>
<protein>
    <submittedName>
        <fullName evidence="1">36399_t:CDS:1</fullName>
    </submittedName>
</protein>
<comment type="caution">
    <text evidence="1">The sequence shown here is derived from an EMBL/GenBank/DDBJ whole genome shotgun (WGS) entry which is preliminary data.</text>
</comment>
<reference evidence="1" key="1">
    <citation type="submission" date="2021-06" db="EMBL/GenBank/DDBJ databases">
        <authorList>
            <person name="Kallberg Y."/>
            <person name="Tangrot J."/>
            <person name="Rosling A."/>
        </authorList>
    </citation>
    <scope>NUCLEOTIDE SEQUENCE</scope>
    <source>
        <strain evidence="1">MA461A</strain>
    </source>
</reference>
<gene>
    <name evidence="1" type="ORF">RPERSI_LOCUS33380</name>
</gene>
<organism evidence="1 2">
    <name type="scientific">Racocetra persica</name>
    <dbReference type="NCBI Taxonomy" id="160502"/>
    <lineage>
        <taxon>Eukaryota</taxon>
        <taxon>Fungi</taxon>
        <taxon>Fungi incertae sedis</taxon>
        <taxon>Mucoromycota</taxon>
        <taxon>Glomeromycotina</taxon>
        <taxon>Glomeromycetes</taxon>
        <taxon>Diversisporales</taxon>
        <taxon>Gigasporaceae</taxon>
        <taxon>Racocetra</taxon>
    </lineage>
</organism>
<evidence type="ECO:0000313" key="1">
    <source>
        <dbReference type="EMBL" id="CAG8844838.1"/>
    </source>
</evidence>
<accession>A0ACA9SQ45</accession>